<feature type="region of interest" description="Disordered" evidence="1">
    <location>
        <begin position="15"/>
        <end position="42"/>
    </location>
</feature>
<accession>A0ABD3BIZ9</accession>
<feature type="region of interest" description="Disordered" evidence="1">
    <location>
        <begin position="451"/>
        <end position="477"/>
    </location>
</feature>
<dbReference type="Proteomes" id="UP001632038">
    <property type="component" value="Unassembled WGS sequence"/>
</dbReference>
<dbReference type="PANTHER" id="PTHR48449">
    <property type="entry name" value="DUF1985 DOMAIN-CONTAINING PROTEIN"/>
    <property type="match status" value="1"/>
</dbReference>
<feature type="compositionally biased region" description="Pro residues" evidence="1">
    <location>
        <begin position="525"/>
        <end position="558"/>
    </location>
</feature>
<organism evidence="3 4">
    <name type="scientific">Castilleja foliolosa</name>
    <dbReference type="NCBI Taxonomy" id="1961234"/>
    <lineage>
        <taxon>Eukaryota</taxon>
        <taxon>Viridiplantae</taxon>
        <taxon>Streptophyta</taxon>
        <taxon>Embryophyta</taxon>
        <taxon>Tracheophyta</taxon>
        <taxon>Spermatophyta</taxon>
        <taxon>Magnoliopsida</taxon>
        <taxon>eudicotyledons</taxon>
        <taxon>Gunneridae</taxon>
        <taxon>Pentapetalae</taxon>
        <taxon>asterids</taxon>
        <taxon>lamiids</taxon>
        <taxon>Lamiales</taxon>
        <taxon>Orobanchaceae</taxon>
        <taxon>Pedicularideae</taxon>
        <taxon>Castillejinae</taxon>
        <taxon>Castilleja</taxon>
    </lineage>
</organism>
<feature type="domain" description="DUF1985" evidence="2">
    <location>
        <begin position="136"/>
        <end position="274"/>
    </location>
</feature>
<dbReference type="AlphaFoldDB" id="A0ABD3BIZ9"/>
<protein>
    <recommendedName>
        <fullName evidence="2">DUF1985 domain-containing protein</fullName>
    </recommendedName>
</protein>
<feature type="region of interest" description="Disordered" evidence="1">
    <location>
        <begin position="365"/>
        <end position="414"/>
    </location>
</feature>
<gene>
    <name evidence="3" type="ORF">CASFOL_038981</name>
</gene>
<proteinExistence type="predicted"/>
<comment type="caution">
    <text evidence="3">The sequence shown here is derived from an EMBL/GenBank/DDBJ whole genome shotgun (WGS) entry which is preliminary data.</text>
</comment>
<feature type="compositionally biased region" description="Low complexity" evidence="1">
    <location>
        <begin position="511"/>
        <end position="524"/>
    </location>
</feature>
<keyword evidence="4" id="KW-1185">Reference proteome</keyword>
<evidence type="ECO:0000256" key="1">
    <source>
        <dbReference type="SAM" id="MobiDB-lite"/>
    </source>
</evidence>
<evidence type="ECO:0000313" key="3">
    <source>
        <dbReference type="EMBL" id="KAL3617234.1"/>
    </source>
</evidence>
<reference evidence="4" key="1">
    <citation type="journal article" date="2024" name="IScience">
        <title>Strigolactones Initiate the Formation of Haustorium-like Structures in Castilleja.</title>
        <authorList>
            <person name="Buerger M."/>
            <person name="Peterson D."/>
            <person name="Chory J."/>
        </authorList>
    </citation>
    <scope>NUCLEOTIDE SEQUENCE [LARGE SCALE GENOMIC DNA]</scope>
</reference>
<feature type="compositionally biased region" description="Basic and acidic residues" evidence="1">
    <location>
        <begin position="559"/>
        <end position="575"/>
    </location>
</feature>
<feature type="compositionally biased region" description="Basic and acidic residues" evidence="1">
    <location>
        <begin position="451"/>
        <end position="470"/>
    </location>
</feature>
<dbReference type="PANTHER" id="PTHR48449:SF1">
    <property type="entry name" value="DUF1985 DOMAIN-CONTAINING PROTEIN"/>
    <property type="match status" value="1"/>
</dbReference>
<evidence type="ECO:0000313" key="4">
    <source>
        <dbReference type="Proteomes" id="UP001632038"/>
    </source>
</evidence>
<name>A0ABD3BIZ9_9LAMI</name>
<dbReference type="InterPro" id="IPR015410">
    <property type="entry name" value="DUF1985"/>
</dbReference>
<feature type="region of interest" description="Disordered" evidence="1">
    <location>
        <begin position="510"/>
        <end position="587"/>
    </location>
</feature>
<sequence>MASADNNNMAIEVYQPSQVGETDATNPTNAVNPTITADSNPANAADSTTIISNNNNADSTTGWEWRWPEIRFPEFKKTSIFLDVRTELIKEFENRLGDRNLELFRESCFGAYLNYPKKQVPGTVIHLMLSQQVINEVADEDELWFIVGDKFVRFSKYEYALVTGLRFGPTSFDPNEDCDIPKEGVYRKFIDPENKFSKKGAEYVFVLDLFKNPPRHLKKSRESLLKIAKVLFVHGFFYAIDKRHKIANWLWVLVEQGDKWETFPWGAYTFQILMMRMKNAKVKPQDNYHIYSHMHLSFYSRGCTWFGGYNNVEAKTQVRHPMLREIATSTEQEIIDYTWWHHVDDDVQSSVKYIHKESKFLVNTKETPLKRAREQSPVPARGQGDGSVPTVETRSPDNSAPAEEVRPQKRARTTARPNVDFVELLTRILEGVRRENELLEQRLMRHMREIEERESRKSDDLRSEMREIEQRASQTSDDLISEIEKLKKSMEELQRHNNYVPFEEDYLAFEPSSSSQQPPLVQITPQPPPKTKTPSSPPPKIKTLPPPKTKTLTVPPPPTKKETGQTKTQTTERKTPPQPAEEDDLYVPFDGNFIDDIKVFADKADFVRCRGDGEPESTPIRRLLVPIGKYLTPIKVSRAVVKRQQSKTLLFNIRRVIRPPKDSDAKTYIIDRNNKHMSAYIGYLESDSKEERDTGTGMCQYEDASYFKKVEDPTLWMDIQTEICGNFEVVSQSMYHQNNVSLILSEDQGQMEKLDPKNESVKILLNIVLGKPIEYTESLAPLVPITAVDKIYVVWYFAEHFYPLVIDLVKCEVWFIDSLSNSTTESKRVTRYEGTMSLRRILPAILQLSGFYDDDIRRNRASQSILLSVTKGTQPLPPSKGILGIN</sequence>
<dbReference type="Pfam" id="PF09331">
    <property type="entry name" value="DUF1985"/>
    <property type="match status" value="1"/>
</dbReference>
<evidence type="ECO:0000259" key="2">
    <source>
        <dbReference type="Pfam" id="PF09331"/>
    </source>
</evidence>
<dbReference type="EMBL" id="JAVIJP010000086">
    <property type="protein sequence ID" value="KAL3617234.1"/>
    <property type="molecule type" value="Genomic_DNA"/>
</dbReference>